<dbReference type="AlphaFoldDB" id="A0A9C6DV70"/>
<organism evidence="4 5">
    <name type="scientific">Glossina fuscipes</name>
    <dbReference type="NCBI Taxonomy" id="7396"/>
    <lineage>
        <taxon>Eukaryota</taxon>
        <taxon>Metazoa</taxon>
        <taxon>Ecdysozoa</taxon>
        <taxon>Arthropoda</taxon>
        <taxon>Hexapoda</taxon>
        <taxon>Insecta</taxon>
        <taxon>Pterygota</taxon>
        <taxon>Neoptera</taxon>
        <taxon>Endopterygota</taxon>
        <taxon>Diptera</taxon>
        <taxon>Brachycera</taxon>
        <taxon>Muscomorpha</taxon>
        <taxon>Hippoboscoidea</taxon>
        <taxon>Glossinidae</taxon>
        <taxon>Glossina</taxon>
    </lineage>
</organism>
<dbReference type="SMART" id="SM01057">
    <property type="entry name" value="Carb_anhydrase"/>
    <property type="match status" value="1"/>
</dbReference>
<dbReference type="PANTHER" id="PTHR18952">
    <property type="entry name" value="CARBONIC ANHYDRASE"/>
    <property type="match status" value="1"/>
</dbReference>
<evidence type="ECO:0000256" key="2">
    <source>
        <dbReference type="SAM" id="Phobius"/>
    </source>
</evidence>
<dbReference type="GO" id="GO:0005737">
    <property type="term" value="C:cytoplasm"/>
    <property type="evidence" value="ECO:0007669"/>
    <property type="project" value="TreeGrafter"/>
</dbReference>
<protein>
    <submittedName>
        <fullName evidence="5">Carbonic anhydrase-like isoform X1</fullName>
    </submittedName>
</protein>
<keyword evidence="2" id="KW-0472">Membrane</keyword>
<keyword evidence="2" id="KW-0812">Transmembrane</keyword>
<accession>A0A9C6DV70</accession>
<dbReference type="PROSITE" id="PS51144">
    <property type="entry name" value="ALPHA_CA_2"/>
    <property type="match status" value="1"/>
</dbReference>
<keyword evidence="4" id="KW-1185">Reference proteome</keyword>
<dbReference type="InterPro" id="IPR001148">
    <property type="entry name" value="CA_dom"/>
</dbReference>
<dbReference type="InterPro" id="IPR036398">
    <property type="entry name" value="CA_dom_sf"/>
</dbReference>
<comment type="similarity">
    <text evidence="1">Belongs to the alpha-carbonic anhydrase family.</text>
</comment>
<feature type="transmembrane region" description="Helical" evidence="2">
    <location>
        <begin position="50"/>
        <end position="69"/>
    </location>
</feature>
<dbReference type="GO" id="GO:0008270">
    <property type="term" value="F:zinc ion binding"/>
    <property type="evidence" value="ECO:0007669"/>
    <property type="project" value="InterPro"/>
</dbReference>
<dbReference type="Gene3D" id="3.10.200.10">
    <property type="entry name" value="Alpha carbonic anhydrase"/>
    <property type="match status" value="1"/>
</dbReference>
<sequence length="377" mass="42549">MDNKIVYRFDLIFGFCPNLKNVKMVECSLCSLMSFFGSSLYNIVSTALEYPIVVFLLSLTIAAIIISNVQTARMICDFGNAAKNNFNITPRPSSSNSLGNLGNNFDYGADRGPHTWRCSESNQSPINIIDEYVQKFPIRELLTWNHYDDLPAAVIIENNGHTVVLRACFSGNTPTLNGADLLASYTFVELCFRWSALNSEGSEHMVNYRKFPLELQAMHRTGPSGDCTSSYDILIVAYFFEISASNLYLDPVIQHLHRIQRPGAKIEIQPFPLTYLCHQFRTGFYSYGGSLTEPPCYQGAEWFIFPEPLAISERQLYEFRQILCSDGKTRIVRNARPVQSISRSRVVNLNQYNPIGACNMPESSVCEENCAGDEFMD</sequence>
<dbReference type="PANTHER" id="PTHR18952:SF227">
    <property type="entry name" value="CARBONIC ANHYDRASE 13-RELATED"/>
    <property type="match status" value="1"/>
</dbReference>
<evidence type="ECO:0000313" key="5">
    <source>
        <dbReference type="RefSeq" id="XP_037889714.1"/>
    </source>
</evidence>
<dbReference type="Proteomes" id="UP000092443">
    <property type="component" value="Unplaced"/>
</dbReference>
<name>A0A9C6DV70_9MUSC</name>
<dbReference type="RefSeq" id="XP_037889714.1">
    <property type="nucleotide sequence ID" value="XM_038033786.1"/>
</dbReference>
<evidence type="ECO:0000256" key="1">
    <source>
        <dbReference type="ARBA" id="ARBA00010718"/>
    </source>
</evidence>
<reference evidence="5" key="1">
    <citation type="submission" date="2025-08" db="UniProtKB">
        <authorList>
            <consortium name="RefSeq"/>
        </authorList>
    </citation>
    <scope>IDENTIFICATION</scope>
    <source>
        <tissue evidence="5">Whole body pupa</tissue>
    </source>
</reference>
<evidence type="ECO:0000259" key="3">
    <source>
        <dbReference type="PROSITE" id="PS51144"/>
    </source>
</evidence>
<dbReference type="GO" id="GO:0004089">
    <property type="term" value="F:carbonate dehydratase activity"/>
    <property type="evidence" value="ECO:0007669"/>
    <property type="project" value="InterPro"/>
</dbReference>
<dbReference type="InterPro" id="IPR023561">
    <property type="entry name" value="Carbonic_anhydrase_a-class"/>
</dbReference>
<dbReference type="KEGG" id="gfs:119637613"/>
<keyword evidence="2" id="KW-1133">Transmembrane helix</keyword>
<proteinExistence type="inferred from homology"/>
<dbReference type="Pfam" id="PF00194">
    <property type="entry name" value="Carb_anhydrase"/>
    <property type="match status" value="1"/>
</dbReference>
<evidence type="ECO:0000313" key="4">
    <source>
        <dbReference type="Proteomes" id="UP000092443"/>
    </source>
</evidence>
<feature type="domain" description="Alpha-carbonic anhydrase" evidence="3">
    <location>
        <begin position="103"/>
        <end position="350"/>
    </location>
</feature>
<dbReference type="SUPFAM" id="SSF51069">
    <property type="entry name" value="Carbonic anhydrase"/>
    <property type="match status" value="1"/>
</dbReference>
<dbReference type="GeneID" id="119637613"/>
<gene>
    <name evidence="5" type="primary">LOC119637613</name>
</gene>